<sequence length="124" mass="12960">MVVSAAAGANLATEFGTGDLDESALECRVDVLVGWFGGKRALGYSASEFFEALLKLLVLGNGQIAGCVQRLDVSEGSLDVVLSQAPVEVHAATKCRERVCRAAVEAATPEGVGTVLRHLTPRDC</sequence>
<name>A0A6J7KLH0_9ZZZZ</name>
<proteinExistence type="predicted"/>
<protein>
    <submittedName>
        <fullName evidence="1">Unannotated protein</fullName>
    </submittedName>
</protein>
<dbReference type="AlphaFoldDB" id="A0A6J7KLH0"/>
<gene>
    <name evidence="1" type="ORF">UFOPK3837_00771</name>
</gene>
<reference evidence="1" key="1">
    <citation type="submission" date="2020-05" db="EMBL/GenBank/DDBJ databases">
        <authorList>
            <person name="Chiriac C."/>
            <person name="Salcher M."/>
            <person name="Ghai R."/>
            <person name="Kavagutti S V."/>
        </authorList>
    </citation>
    <scope>NUCLEOTIDE SEQUENCE</scope>
</reference>
<evidence type="ECO:0000313" key="1">
    <source>
        <dbReference type="EMBL" id="CAB4956351.1"/>
    </source>
</evidence>
<organism evidence="1">
    <name type="scientific">freshwater metagenome</name>
    <dbReference type="NCBI Taxonomy" id="449393"/>
    <lineage>
        <taxon>unclassified sequences</taxon>
        <taxon>metagenomes</taxon>
        <taxon>ecological metagenomes</taxon>
    </lineage>
</organism>
<dbReference type="EMBL" id="CAFBNO010000031">
    <property type="protein sequence ID" value="CAB4956351.1"/>
    <property type="molecule type" value="Genomic_DNA"/>
</dbReference>
<accession>A0A6J7KLH0</accession>